<proteinExistence type="predicted"/>
<keyword evidence="2" id="KW-1133">Transmembrane helix</keyword>
<protein>
    <submittedName>
        <fullName evidence="3">Uncharacterized protein</fullName>
    </submittedName>
</protein>
<gene>
    <name evidence="3" type="ORF">E0W69_001285</name>
</gene>
<evidence type="ECO:0000256" key="2">
    <source>
        <dbReference type="SAM" id="Phobius"/>
    </source>
</evidence>
<dbReference type="AlphaFoldDB" id="A0A5P2FWR7"/>
<reference evidence="3 4" key="1">
    <citation type="submission" date="2019-09" db="EMBL/GenBank/DDBJ databases">
        <title>Complete genome sequence of Arachidicoccus sp. B3-10 isolated from apple orchard soil.</title>
        <authorList>
            <person name="Kim H.S."/>
            <person name="Han K.-I."/>
            <person name="Suh M.K."/>
            <person name="Lee K.C."/>
            <person name="Eom M.K."/>
            <person name="Kim J.-S."/>
            <person name="Kang S.W."/>
            <person name="Sin Y."/>
            <person name="Lee J.-S."/>
        </authorList>
    </citation>
    <scope>NUCLEOTIDE SEQUENCE [LARGE SCALE GENOMIC DNA]</scope>
    <source>
        <strain evidence="3 4">B3-10</strain>
    </source>
</reference>
<evidence type="ECO:0000313" key="4">
    <source>
        <dbReference type="Proteomes" id="UP000292424"/>
    </source>
</evidence>
<feature type="coiled-coil region" evidence="1">
    <location>
        <begin position="63"/>
        <end position="207"/>
    </location>
</feature>
<dbReference type="OrthoDB" id="1452589at2"/>
<keyword evidence="1" id="KW-0175">Coiled coil</keyword>
<sequence>MEEKKPLETINAVKQFLTQLPSLSYGSNVLQYFNQPDYGGGVNGFNKLKAEFDKIDFAKPTEFLDLETKVKRLKNEIIELENKHTNLTSLLGEKTNGTEGSLANQILISLKDEINQLSNKRNELLNEIAEKEDIEDKRIAKQVDNEKSQNDEFARKTKELEEQFQILTNNLKAQYENDKKEIGNKIKLETESANKNIEEAINNAKLRVKLINQFKDFLEETNKNMRLYSSVIIGLLIVAIVTIFISIPDLLKIFNNYDTFVKSQGNKITNLQLINCALGLLIVKLPWALCVSAILTGMYSLLKGLITTYEKINQDKRNMSAIYAISGNVANALNEYGIQLAEDISHDENSKTDTIIKVSSKDLALKKETIRWNQIMKYFEKMQQNKEDVIREEDPSKLKLVTGLLDKLIDKIPKS</sequence>
<keyword evidence="4" id="KW-1185">Reference proteome</keyword>
<accession>A0A5P2FWR7</accession>
<dbReference type="Proteomes" id="UP000292424">
    <property type="component" value="Chromosome"/>
</dbReference>
<name>A0A5P2FWR7_9BACT</name>
<evidence type="ECO:0000256" key="1">
    <source>
        <dbReference type="SAM" id="Coils"/>
    </source>
</evidence>
<dbReference type="KEGG" id="arac:E0W69_001285"/>
<dbReference type="RefSeq" id="WP_131328225.1">
    <property type="nucleotide sequence ID" value="NZ_CP044016.1"/>
</dbReference>
<evidence type="ECO:0000313" key="3">
    <source>
        <dbReference type="EMBL" id="QES87347.1"/>
    </source>
</evidence>
<organism evidence="3 4">
    <name type="scientific">Rhizosphaericola mali</name>
    <dbReference type="NCBI Taxonomy" id="2545455"/>
    <lineage>
        <taxon>Bacteria</taxon>
        <taxon>Pseudomonadati</taxon>
        <taxon>Bacteroidota</taxon>
        <taxon>Chitinophagia</taxon>
        <taxon>Chitinophagales</taxon>
        <taxon>Chitinophagaceae</taxon>
        <taxon>Rhizosphaericola</taxon>
    </lineage>
</organism>
<feature type="transmembrane region" description="Helical" evidence="2">
    <location>
        <begin position="277"/>
        <end position="302"/>
    </location>
</feature>
<keyword evidence="2" id="KW-0812">Transmembrane</keyword>
<keyword evidence="2" id="KW-0472">Membrane</keyword>
<dbReference type="EMBL" id="CP044016">
    <property type="protein sequence ID" value="QES87347.1"/>
    <property type="molecule type" value="Genomic_DNA"/>
</dbReference>
<feature type="transmembrane region" description="Helical" evidence="2">
    <location>
        <begin position="227"/>
        <end position="247"/>
    </location>
</feature>